<dbReference type="Proteomes" id="UP000009172">
    <property type="component" value="Unassembled WGS sequence"/>
</dbReference>
<name>F2S024_TRIT1</name>
<dbReference type="HOGENOM" id="CLU_2122849_0_0_1"/>
<protein>
    <submittedName>
        <fullName evidence="1">Uncharacterized protein</fullName>
    </submittedName>
</protein>
<reference evidence="2" key="1">
    <citation type="journal article" date="2012" name="MBio">
        <title>Comparative genome analysis of Trichophyton rubrum and related dermatophytes reveals candidate genes involved in infection.</title>
        <authorList>
            <person name="Martinez D.A."/>
            <person name="Oliver B.G."/>
            <person name="Graeser Y."/>
            <person name="Goldberg J.M."/>
            <person name="Li W."/>
            <person name="Martinez-Rossi N.M."/>
            <person name="Monod M."/>
            <person name="Shelest E."/>
            <person name="Barton R.C."/>
            <person name="Birch E."/>
            <person name="Brakhage A.A."/>
            <person name="Chen Z."/>
            <person name="Gurr S.J."/>
            <person name="Heiman D."/>
            <person name="Heitman J."/>
            <person name="Kosti I."/>
            <person name="Rossi A."/>
            <person name="Saif S."/>
            <person name="Samalova M."/>
            <person name="Saunders C.W."/>
            <person name="Shea T."/>
            <person name="Summerbell R.C."/>
            <person name="Xu J."/>
            <person name="Young S."/>
            <person name="Zeng Q."/>
            <person name="Birren B.W."/>
            <person name="Cuomo C.A."/>
            <person name="White T.C."/>
        </authorList>
    </citation>
    <scope>NUCLEOTIDE SEQUENCE [LARGE SCALE GENOMIC DNA]</scope>
    <source>
        <strain evidence="2">CBS 112818</strain>
    </source>
</reference>
<proteinExistence type="predicted"/>
<dbReference type="EMBL" id="GG698498">
    <property type="protein sequence ID" value="EGD96923.1"/>
    <property type="molecule type" value="Genomic_DNA"/>
</dbReference>
<evidence type="ECO:0000313" key="2">
    <source>
        <dbReference type="Proteomes" id="UP000009172"/>
    </source>
</evidence>
<sequence>MVYKNFGRPFVKIFIGSLVCYQAAYWAWNKLEREDIIHRSGSGNGRVSVISIEFYRHIGSMKSPTSNRSIGVKVSSIRFLGTSTIEEIKQKSDLYMSSARTNYDQHAPHPIILA</sequence>
<organism evidence="1 2">
    <name type="scientific">Trichophyton tonsurans (strain CBS 112818)</name>
    <name type="common">Scalp ringworm fungus</name>
    <dbReference type="NCBI Taxonomy" id="647933"/>
    <lineage>
        <taxon>Eukaryota</taxon>
        <taxon>Fungi</taxon>
        <taxon>Dikarya</taxon>
        <taxon>Ascomycota</taxon>
        <taxon>Pezizomycotina</taxon>
        <taxon>Eurotiomycetes</taxon>
        <taxon>Eurotiomycetidae</taxon>
        <taxon>Onygenales</taxon>
        <taxon>Arthrodermataceae</taxon>
        <taxon>Trichophyton</taxon>
    </lineage>
</organism>
<gene>
    <name evidence="1" type="ORF">TESG_04348</name>
</gene>
<dbReference type="AlphaFoldDB" id="F2S024"/>
<keyword evidence="2" id="KW-1185">Reference proteome</keyword>
<dbReference type="OrthoDB" id="2120024at2759"/>
<evidence type="ECO:0000313" key="1">
    <source>
        <dbReference type="EMBL" id="EGD96923.1"/>
    </source>
</evidence>
<accession>F2S024</accession>